<reference evidence="3 4" key="1">
    <citation type="journal article" date="2021" name="J. Hered.">
        <title>A chromosome-level genome assembly of the parasitoid wasp, Cotesia glomerata (Hymenoptera: Braconidae).</title>
        <authorList>
            <person name="Pinto B.J."/>
            <person name="Weis J.J."/>
            <person name="Gamble T."/>
            <person name="Ode P.J."/>
            <person name="Paul R."/>
            <person name="Zaspel J.M."/>
        </authorList>
    </citation>
    <scope>NUCLEOTIDE SEQUENCE [LARGE SCALE GENOMIC DNA]</scope>
    <source>
        <strain evidence="3">CgM1</strain>
    </source>
</reference>
<dbReference type="EMBL" id="JAHXZJ010000001">
    <property type="protein sequence ID" value="KAH0567733.1"/>
    <property type="molecule type" value="Genomic_DNA"/>
</dbReference>
<proteinExistence type="predicted"/>
<accession>A0AAV7J7P1</accession>
<dbReference type="Gene3D" id="3.60.10.10">
    <property type="entry name" value="Endonuclease/exonuclease/phosphatase"/>
    <property type="match status" value="1"/>
</dbReference>
<feature type="region of interest" description="Disordered" evidence="2">
    <location>
        <begin position="17"/>
        <end position="42"/>
    </location>
</feature>
<feature type="coiled-coil region" evidence="1">
    <location>
        <begin position="133"/>
        <end position="167"/>
    </location>
</feature>
<dbReference type="SUPFAM" id="SSF56219">
    <property type="entry name" value="DNase I-like"/>
    <property type="match status" value="1"/>
</dbReference>
<evidence type="ECO:0000256" key="1">
    <source>
        <dbReference type="SAM" id="Coils"/>
    </source>
</evidence>
<dbReference type="AlphaFoldDB" id="A0AAV7J7P1"/>
<comment type="caution">
    <text evidence="3">The sequence shown here is derived from an EMBL/GenBank/DDBJ whole genome shotgun (WGS) entry which is preliminary data.</text>
</comment>
<feature type="compositionally biased region" description="Basic and acidic residues" evidence="2">
    <location>
        <begin position="78"/>
        <end position="88"/>
    </location>
</feature>
<keyword evidence="4" id="KW-1185">Reference proteome</keyword>
<name>A0AAV7J7P1_COTGL</name>
<evidence type="ECO:0008006" key="5">
    <source>
        <dbReference type="Google" id="ProtNLM"/>
    </source>
</evidence>
<evidence type="ECO:0000313" key="4">
    <source>
        <dbReference type="Proteomes" id="UP000826195"/>
    </source>
</evidence>
<organism evidence="3 4">
    <name type="scientific">Cotesia glomerata</name>
    <name type="common">Lepidopteran parasitic wasp</name>
    <name type="synonym">Apanteles glomeratus</name>
    <dbReference type="NCBI Taxonomy" id="32391"/>
    <lineage>
        <taxon>Eukaryota</taxon>
        <taxon>Metazoa</taxon>
        <taxon>Ecdysozoa</taxon>
        <taxon>Arthropoda</taxon>
        <taxon>Hexapoda</taxon>
        <taxon>Insecta</taxon>
        <taxon>Pterygota</taxon>
        <taxon>Neoptera</taxon>
        <taxon>Endopterygota</taxon>
        <taxon>Hymenoptera</taxon>
        <taxon>Apocrita</taxon>
        <taxon>Ichneumonoidea</taxon>
        <taxon>Braconidae</taxon>
        <taxon>Microgastrinae</taxon>
        <taxon>Cotesia</taxon>
    </lineage>
</organism>
<sequence>MSAIDLSRKFEPLSAKSSPVLKFTPKGRPSNTAQLSKLQPQSSETIYAALQRQAGKRQCTVEADLHLDKAAPPQKTSRPIDSKSHSDMVDNQPKTVQELFTQFAIWRTEDKGYLVQMKEELVNKIEATSAASNEKIEKVNMALSKENAALRGELEAVKKRLAVLESSSTNSMDPDVLVSPLSQTSLAKTERTLIRNSIDAIEKHLRNNIIIRGLKPNNQDVRKDKENIKATVNCSSNKEYIMKRKSQLKVPVYIGYDLTPEEEKLAKKLRDEAKILRANGKSVKIRPNKLIVDGSPYIFDMSLNKLVSSAKASAANTMMDLSNSLCEAWLSSKHKLHPPAGWQAITVEADKKSDLPGRASGGLAVLTPNGVTYNLLHSSSSWIIGQPSICNLKIVVVSVYLKPTADLCSQLSSLVGLLGELDQTLLFSTLLNPRRSVLDLETNKRGSVLLEFLEQNGFILLNGRCQKDIPGGYTYISKLGKSTSDLIWVNLLGADLINNMWVESMTSDSDHLPVTI</sequence>
<evidence type="ECO:0000313" key="3">
    <source>
        <dbReference type="EMBL" id="KAH0567733.1"/>
    </source>
</evidence>
<gene>
    <name evidence="3" type="ORF">KQX54_012689</name>
</gene>
<protein>
    <recommendedName>
        <fullName evidence="5">Endonuclease/exonuclease/phosphatase domain-containing protein</fullName>
    </recommendedName>
</protein>
<feature type="compositionally biased region" description="Polar residues" evidence="2">
    <location>
        <begin position="29"/>
        <end position="42"/>
    </location>
</feature>
<dbReference type="Proteomes" id="UP000826195">
    <property type="component" value="Unassembled WGS sequence"/>
</dbReference>
<keyword evidence="1" id="KW-0175">Coiled coil</keyword>
<dbReference type="InterPro" id="IPR036691">
    <property type="entry name" value="Endo/exonu/phosph_ase_sf"/>
</dbReference>
<feature type="region of interest" description="Disordered" evidence="2">
    <location>
        <begin position="65"/>
        <end position="89"/>
    </location>
</feature>
<evidence type="ECO:0000256" key="2">
    <source>
        <dbReference type="SAM" id="MobiDB-lite"/>
    </source>
</evidence>